<dbReference type="AlphaFoldDB" id="A0A0C3S7F2"/>
<reference evidence="3 4" key="1">
    <citation type="journal article" date="2014" name="PLoS Genet.">
        <title>Analysis of the Phlebiopsis gigantea genome, transcriptome and secretome provides insight into its pioneer colonization strategies of wood.</title>
        <authorList>
            <person name="Hori C."/>
            <person name="Ishida T."/>
            <person name="Igarashi K."/>
            <person name="Samejima M."/>
            <person name="Suzuki H."/>
            <person name="Master E."/>
            <person name="Ferreira P."/>
            <person name="Ruiz-Duenas F.J."/>
            <person name="Held B."/>
            <person name="Canessa P."/>
            <person name="Larrondo L.F."/>
            <person name="Schmoll M."/>
            <person name="Druzhinina I.S."/>
            <person name="Kubicek C.P."/>
            <person name="Gaskell J.A."/>
            <person name="Kersten P."/>
            <person name="St John F."/>
            <person name="Glasner J."/>
            <person name="Sabat G."/>
            <person name="Splinter BonDurant S."/>
            <person name="Syed K."/>
            <person name="Yadav J."/>
            <person name="Mgbeahuruike A.C."/>
            <person name="Kovalchuk A."/>
            <person name="Asiegbu F.O."/>
            <person name="Lackner G."/>
            <person name="Hoffmeister D."/>
            <person name="Rencoret J."/>
            <person name="Gutierrez A."/>
            <person name="Sun H."/>
            <person name="Lindquist E."/>
            <person name="Barry K."/>
            <person name="Riley R."/>
            <person name="Grigoriev I.V."/>
            <person name="Henrissat B."/>
            <person name="Kues U."/>
            <person name="Berka R.M."/>
            <person name="Martinez A.T."/>
            <person name="Covert S.F."/>
            <person name="Blanchette R.A."/>
            <person name="Cullen D."/>
        </authorList>
    </citation>
    <scope>NUCLEOTIDE SEQUENCE [LARGE SCALE GENOMIC DNA]</scope>
    <source>
        <strain evidence="3 4">11061_1 CR5-6</strain>
    </source>
</reference>
<dbReference type="OrthoDB" id="3357985at2759"/>
<keyword evidence="4" id="KW-1185">Reference proteome</keyword>
<proteinExistence type="predicted"/>
<dbReference type="HOGENOM" id="CLU_034203_2_0_1"/>
<dbReference type="SUPFAM" id="SSF54695">
    <property type="entry name" value="POZ domain"/>
    <property type="match status" value="1"/>
</dbReference>
<evidence type="ECO:0000313" key="3">
    <source>
        <dbReference type="EMBL" id="KIP06742.1"/>
    </source>
</evidence>
<dbReference type="STRING" id="745531.A0A0C3S7F2"/>
<dbReference type="SMART" id="SM00225">
    <property type="entry name" value="BTB"/>
    <property type="match status" value="1"/>
</dbReference>
<feature type="compositionally biased region" description="Polar residues" evidence="1">
    <location>
        <begin position="192"/>
        <end position="209"/>
    </location>
</feature>
<feature type="non-terminal residue" evidence="3">
    <location>
        <position position="407"/>
    </location>
</feature>
<feature type="region of interest" description="Disordered" evidence="1">
    <location>
        <begin position="192"/>
        <end position="213"/>
    </location>
</feature>
<dbReference type="EMBL" id="KN840511">
    <property type="protein sequence ID" value="KIP06742.1"/>
    <property type="molecule type" value="Genomic_DNA"/>
</dbReference>
<dbReference type="Gene3D" id="3.30.710.10">
    <property type="entry name" value="Potassium Channel Kv1.1, Chain A"/>
    <property type="match status" value="1"/>
</dbReference>
<dbReference type="InterPro" id="IPR000210">
    <property type="entry name" value="BTB/POZ_dom"/>
</dbReference>
<organism evidence="3 4">
    <name type="scientific">Phlebiopsis gigantea (strain 11061_1 CR5-6)</name>
    <name type="common">White-rot fungus</name>
    <name type="synonym">Peniophora gigantea</name>
    <dbReference type="NCBI Taxonomy" id="745531"/>
    <lineage>
        <taxon>Eukaryota</taxon>
        <taxon>Fungi</taxon>
        <taxon>Dikarya</taxon>
        <taxon>Basidiomycota</taxon>
        <taxon>Agaricomycotina</taxon>
        <taxon>Agaricomycetes</taxon>
        <taxon>Polyporales</taxon>
        <taxon>Phanerochaetaceae</taxon>
        <taxon>Phlebiopsis</taxon>
    </lineage>
</organism>
<accession>A0A0C3S7F2</accession>
<feature type="domain" description="BTB" evidence="2">
    <location>
        <begin position="1"/>
        <end position="68"/>
    </location>
</feature>
<dbReference type="PROSITE" id="PS50097">
    <property type="entry name" value="BTB"/>
    <property type="match status" value="1"/>
</dbReference>
<evidence type="ECO:0000256" key="1">
    <source>
        <dbReference type="SAM" id="MobiDB-lite"/>
    </source>
</evidence>
<dbReference type="Pfam" id="PF00651">
    <property type="entry name" value="BTB"/>
    <property type="match status" value="1"/>
</dbReference>
<protein>
    <recommendedName>
        <fullName evidence="2">BTB domain-containing protein</fullName>
    </recommendedName>
</protein>
<evidence type="ECO:0000259" key="2">
    <source>
        <dbReference type="PROSITE" id="PS50097"/>
    </source>
</evidence>
<evidence type="ECO:0000313" key="4">
    <source>
        <dbReference type="Proteomes" id="UP000053257"/>
    </source>
</evidence>
<gene>
    <name evidence="3" type="ORF">PHLGIDRAFT_42666</name>
</gene>
<dbReference type="InterPro" id="IPR011333">
    <property type="entry name" value="SKP1/BTB/POZ_sf"/>
</dbReference>
<dbReference type="CDD" id="cd18186">
    <property type="entry name" value="BTB_POZ_ZBTB_KLHL-like"/>
    <property type="match status" value="1"/>
</dbReference>
<dbReference type="Proteomes" id="UP000053257">
    <property type="component" value="Unassembled WGS sequence"/>
</dbReference>
<sequence>DAILRTNDNVDFHVHKLVLSLASPVFESMFSLPQPSLYGTATSGPPKRPVIPVSEDSTTIHSLLRYSYPIPDPIFPSFDLLDSALGASIKYQFTEATAIITKTLRDRVPGLGVQASIALHVFAIACRYGDESLASHAAVSCRSTVLSQRGTGFDHSTAGLCYSSTMSDCVSAGSYLRFIQYVESGAQTTFCTPPPKVNQTPLPTDSESSTEPKKRYPFNINGADLLLRSFDGVCLPVQRAILLCNVDPDADKSFAWLCRDNIISSSNDTAGDLPILTMKEDSGVLSMLVTLCYPPQPGKGLLEWSAEQLCDGVALCAIKAARKYGFNSVVQAYLSRIRYLIPQDPLRAYFISCALGWKDEVKNAAIRLAYRATPNKYLPILESLPAKDYYALLRFHWACQDTIRTHL</sequence>
<name>A0A0C3S7F2_PHLG1</name>
<feature type="non-terminal residue" evidence="3">
    <location>
        <position position="1"/>
    </location>
</feature>